<comment type="subcellular location">
    <subcellularLocation>
        <location evidence="1">Nucleus</location>
    </subcellularLocation>
</comment>
<feature type="domain" description="JmjC" evidence="11">
    <location>
        <begin position="332"/>
        <end position="498"/>
    </location>
</feature>
<feature type="domain" description="JmjN" evidence="10">
    <location>
        <begin position="14"/>
        <end position="57"/>
    </location>
</feature>
<dbReference type="GO" id="GO:0045944">
    <property type="term" value="P:positive regulation of transcription by RNA polymerase II"/>
    <property type="evidence" value="ECO:0007669"/>
    <property type="project" value="EnsemblFungi"/>
</dbReference>
<dbReference type="STRING" id="294746.A5DDN2"/>
<dbReference type="PROSITE" id="PS01359">
    <property type="entry name" value="ZF_PHD_1"/>
    <property type="match status" value="1"/>
</dbReference>
<dbReference type="GO" id="GO:1902275">
    <property type="term" value="P:regulation of chromatin organization"/>
    <property type="evidence" value="ECO:0007669"/>
    <property type="project" value="EnsemblFungi"/>
</dbReference>
<keyword evidence="13" id="KW-1185">Reference proteome</keyword>
<dbReference type="GO" id="GO:0043934">
    <property type="term" value="P:sporulation"/>
    <property type="evidence" value="ECO:0007669"/>
    <property type="project" value="EnsemblFungi"/>
</dbReference>
<dbReference type="InterPro" id="IPR003347">
    <property type="entry name" value="JmjC_dom"/>
</dbReference>
<dbReference type="PROSITE" id="PS51183">
    <property type="entry name" value="JMJN"/>
    <property type="match status" value="1"/>
</dbReference>
<dbReference type="Pfam" id="PF02375">
    <property type="entry name" value="JmjN"/>
    <property type="match status" value="1"/>
</dbReference>
<dbReference type="PANTHER" id="PTHR10694">
    <property type="entry name" value="LYSINE-SPECIFIC DEMETHYLASE"/>
    <property type="match status" value="1"/>
</dbReference>
<dbReference type="KEGG" id="pgu:PGUG_01383"/>
<accession>A5DDN2</accession>
<dbReference type="PROSITE" id="PS50016">
    <property type="entry name" value="ZF_PHD_2"/>
    <property type="match status" value="1"/>
</dbReference>
<keyword evidence="4" id="KW-0862">Zinc</keyword>
<dbReference type="InterPro" id="IPR003349">
    <property type="entry name" value="JmjN"/>
</dbReference>
<evidence type="ECO:0000256" key="6">
    <source>
        <dbReference type="ARBA" id="ARBA00023242"/>
    </source>
</evidence>
<dbReference type="FunCoup" id="A5DDN2">
    <property type="interactions" value="42"/>
</dbReference>
<dbReference type="OrthoDB" id="1678912at2759"/>
<dbReference type="EMBL" id="CH408156">
    <property type="protein sequence ID" value="EDK37285.2"/>
    <property type="molecule type" value="Genomic_DNA"/>
</dbReference>
<sequence>MTINSFNRALLTPCPILRPTEKEFEDPVAYLSRPDVAKLGDDFGIVKVVPPQTWKPEFSLSNDFKFHTRLQILSDLGITSRSRRSFKDNLNRYLKMIDQRPVRSSFVTKDHNRKKVYYYDLYQAVQKISSGAAMDEHKWNTVSQQFGIVDSPDILRHEFEDKIASYASFLNSSEQYFPDTKENEDNDNCMICDDNSRPTETLLCDNCDSSFHMSCLNPPMTEVPSSEWFCEKCLVGTGEYGFEEETDVKYSLAEFYDMCKEFEADFCEEYNNGEPLTLDIIEKKFWEFVDIEKSDLEVKYGADIHHLKPGHISGFPMENTPGLDMNNENVQRYVKHPWNLTRLPFAKGSLLNFVNRSISGMTVPWIYVGSLLSTFCWHVEDHYTLSANYCHFGATKKWYGIPSKDADKFEQLMRDSAPDLFKRQPDLLHQLVTLISPMKLIESDIRCVEVEQQPNEIVITYPRVYHAGFNSGFNFNEAVNFTISKWLEFGEKSIEDYRKIKKENVFNHFQLVENVLKSYCQSTSHEEDFVRTALSSYENFIGRQFHMMEIFRQAGISSIKSKRNETMRSFEEEQNGVFHDETEDDELCGNCRTHIGYQYFDFDNKARESKKEEEEPIKEEAVSVDEIHEGVDEKSSNQIDNKALFTTPEIKQEGFESTKLSVRQLLTPQASPQEIIIKRRLSDTEEYQNDHRDEEEHSGKRRKSSRIQKLEKEQLQRKEAAAHSIARMYHKTNNDLLDKQNRVRLCLQCCYDRYGQEVPKHGQLVVETSIEDSRDLIQQVKRRLERRNGVDVTMLLNS</sequence>
<dbReference type="SMART" id="SM00249">
    <property type="entry name" value="PHD"/>
    <property type="match status" value="1"/>
</dbReference>
<feature type="region of interest" description="Disordered" evidence="8">
    <location>
        <begin position="677"/>
        <end position="709"/>
    </location>
</feature>
<proteinExistence type="predicted"/>
<dbReference type="GO" id="GO:0008270">
    <property type="term" value="F:zinc ion binding"/>
    <property type="evidence" value="ECO:0007669"/>
    <property type="project" value="UniProtKB-KW"/>
</dbReference>
<dbReference type="OMA" id="TFPKCYH"/>
<dbReference type="VEuPathDB" id="FungiDB:PGUG_01383"/>
<evidence type="ECO:0000256" key="4">
    <source>
        <dbReference type="ARBA" id="ARBA00022833"/>
    </source>
</evidence>
<dbReference type="InterPro" id="IPR001965">
    <property type="entry name" value="Znf_PHD"/>
</dbReference>
<dbReference type="Gene3D" id="2.60.120.650">
    <property type="entry name" value="Cupin"/>
    <property type="match status" value="1"/>
</dbReference>
<dbReference type="GO" id="GO:0060623">
    <property type="term" value="P:regulation of chromosome condensation"/>
    <property type="evidence" value="ECO:0007669"/>
    <property type="project" value="EnsemblFungi"/>
</dbReference>
<reference evidence="12 13" key="1">
    <citation type="journal article" date="2009" name="Nature">
        <title>Evolution of pathogenicity and sexual reproduction in eight Candida genomes.</title>
        <authorList>
            <person name="Butler G."/>
            <person name="Rasmussen M.D."/>
            <person name="Lin M.F."/>
            <person name="Santos M.A."/>
            <person name="Sakthikumar S."/>
            <person name="Munro C.A."/>
            <person name="Rheinbay E."/>
            <person name="Grabherr M."/>
            <person name="Forche A."/>
            <person name="Reedy J.L."/>
            <person name="Agrafioti I."/>
            <person name="Arnaud M.B."/>
            <person name="Bates S."/>
            <person name="Brown A.J."/>
            <person name="Brunke S."/>
            <person name="Costanzo M.C."/>
            <person name="Fitzpatrick D.A."/>
            <person name="de Groot P.W."/>
            <person name="Harris D."/>
            <person name="Hoyer L.L."/>
            <person name="Hube B."/>
            <person name="Klis F.M."/>
            <person name="Kodira C."/>
            <person name="Lennard N."/>
            <person name="Logue M.E."/>
            <person name="Martin R."/>
            <person name="Neiman A.M."/>
            <person name="Nikolaou E."/>
            <person name="Quail M.A."/>
            <person name="Quinn J."/>
            <person name="Santos M.C."/>
            <person name="Schmitzberger F.F."/>
            <person name="Sherlock G."/>
            <person name="Shah P."/>
            <person name="Silverstein K.A."/>
            <person name="Skrzypek M.S."/>
            <person name="Soll D."/>
            <person name="Staggs R."/>
            <person name="Stansfield I."/>
            <person name="Stumpf M.P."/>
            <person name="Sudbery P.E."/>
            <person name="Srikantha T."/>
            <person name="Zeng Q."/>
            <person name="Berman J."/>
            <person name="Berriman M."/>
            <person name="Heitman J."/>
            <person name="Gow N.A."/>
            <person name="Lorenz M.C."/>
            <person name="Birren B.W."/>
            <person name="Kellis M."/>
            <person name="Cuomo C.A."/>
        </authorList>
    </citation>
    <scope>NUCLEOTIDE SEQUENCE [LARGE SCALE GENOMIC DNA]</scope>
    <source>
        <strain evidence="13">ATCC 6260 / CBS 566 / DSM 6381 / JCM 1539 / NBRC 10279 / NRRL Y-324</strain>
    </source>
</reference>
<keyword evidence="5" id="KW-0408">Iron</keyword>
<evidence type="ECO:0000256" key="1">
    <source>
        <dbReference type="ARBA" id="ARBA00004123"/>
    </source>
</evidence>
<dbReference type="GO" id="GO:0071041">
    <property type="term" value="P:antisense RNA transcript catabolic process"/>
    <property type="evidence" value="ECO:0007669"/>
    <property type="project" value="EnsemblFungi"/>
</dbReference>
<dbReference type="HOGENOM" id="CLU_000991_4_0_1"/>
<dbReference type="SMART" id="SM00558">
    <property type="entry name" value="JmjC"/>
    <property type="match status" value="1"/>
</dbReference>
<dbReference type="Proteomes" id="UP000001997">
    <property type="component" value="Unassembled WGS sequence"/>
</dbReference>
<dbReference type="AlphaFoldDB" id="A5DDN2"/>
<dbReference type="SUPFAM" id="SSF57903">
    <property type="entry name" value="FYVE/PHD zinc finger"/>
    <property type="match status" value="1"/>
</dbReference>
<evidence type="ECO:0000259" key="10">
    <source>
        <dbReference type="PROSITE" id="PS51183"/>
    </source>
</evidence>
<dbReference type="Pfam" id="PF02373">
    <property type="entry name" value="JmjC"/>
    <property type="match status" value="1"/>
</dbReference>
<dbReference type="SUPFAM" id="SSF51197">
    <property type="entry name" value="Clavaminate synthase-like"/>
    <property type="match status" value="1"/>
</dbReference>
<dbReference type="InParanoid" id="A5DDN2"/>
<dbReference type="SMART" id="SM00545">
    <property type="entry name" value="JmjN"/>
    <property type="match status" value="1"/>
</dbReference>
<evidence type="ECO:0000256" key="8">
    <source>
        <dbReference type="SAM" id="MobiDB-lite"/>
    </source>
</evidence>
<name>A5DDN2_PICGU</name>
<dbReference type="GO" id="GO:0034647">
    <property type="term" value="F:histone H3K4me/H3K4me2/H3K4me3 demethylase activity"/>
    <property type="evidence" value="ECO:0007669"/>
    <property type="project" value="TreeGrafter"/>
</dbReference>
<keyword evidence="6" id="KW-0539">Nucleus</keyword>
<evidence type="ECO:0000256" key="2">
    <source>
        <dbReference type="ARBA" id="ARBA00022723"/>
    </source>
</evidence>
<dbReference type="Gene3D" id="2.30.30.1150">
    <property type="match status" value="1"/>
</dbReference>
<feature type="domain" description="PHD-type" evidence="9">
    <location>
        <begin position="186"/>
        <end position="236"/>
    </location>
</feature>
<dbReference type="CDD" id="cd15543">
    <property type="entry name" value="PHD_RSF1"/>
    <property type="match status" value="1"/>
</dbReference>
<evidence type="ECO:0008006" key="14">
    <source>
        <dbReference type="Google" id="ProtNLM"/>
    </source>
</evidence>
<keyword evidence="3 7" id="KW-0863">Zinc-finger</keyword>
<dbReference type="PANTHER" id="PTHR10694:SF33">
    <property type="entry name" value="LYSINE-SPECIFIC DEMETHYLASE 5"/>
    <property type="match status" value="1"/>
</dbReference>
<keyword evidence="2" id="KW-0479">Metal-binding</keyword>
<dbReference type="Pfam" id="PF00628">
    <property type="entry name" value="PHD"/>
    <property type="match status" value="1"/>
</dbReference>
<dbReference type="RefSeq" id="XP_001485712.2">
    <property type="nucleotide sequence ID" value="XM_001485662.1"/>
</dbReference>
<dbReference type="InterPro" id="IPR011011">
    <property type="entry name" value="Znf_FYVE_PHD"/>
</dbReference>
<dbReference type="GO" id="GO:0000785">
    <property type="term" value="C:chromatin"/>
    <property type="evidence" value="ECO:0007669"/>
    <property type="project" value="TreeGrafter"/>
</dbReference>
<dbReference type="eggNOG" id="KOG1246">
    <property type="taxonomic scope" value="Eukaryota"/>
</dbReference>
<dbReference type="InterPro" id="IPR019786">
    <property type="entry name" value="Zinc_finger_PHD-type_CS"/>
</dbReference>
<gene>
    <name evidence="12" type="ORF">PGUG_01383</name>
</gene>
<dbReference type="GO" id="GO:0005634">
    <property type="term" value="C:nucleus"/>
    <property type="evidence" value="ECO:0007669"/>
    <property type="project" value="UniProtKB-SubCell"/>
</dbReference>
<dbReference type="GO" id="GO:0000122">
    <property type="term" value="P:negative regulation of transcription by RNA polymerase II"/>
    <property type="evidence" value="ECO:0007669"/>
    <property type="project" value="EnsemblFungi"/>
</dbReference>
<evidence type="ECO:0000256" key="7">
    <source>
        <dbReference type="PROSITE-ProRule" id="PRU00146"/>
    </source>
</evidence>
<feature type="compositionally biased region" description="Basic and acidic residues" evidence="8">
    <location>
        <begin position="677"/>
        <end position="698"/>
    </location>
</feature>
<dbReference type="InterPro" id="IPR019787">
    <property type="entry name" value="Znf_PHD-finger"/>
</dbReference>
<organism evidence="12 13">
    <name type="scientific">Meyerozyma guilliermondii (strain ATCC 6260 / CBS 566 / DSM 6381 / JCM 1539 / NBRC 10279 / NRRL Y-324)</name>
    <name type="common">Yeast</name>
    <name type="synonym">Candida guilliermondii</name>
    <dbReference type="NCBI Taxonomy" id="294746"/>
    <lineage>
        <taxon>Eukaryota</taxon>
        <taxon>Fungi</taxon>
        <taxon>Dikarya</taxon>
        <taxon>Ascomycota</taxon>
        <taxon>Saccharomycotina</taxon>
        <taxon>Pichiomycetes</taxon>
        <taxon>Debaryomycetaceae</taxon>
        <taxon>Meyerozyma</taxon>
    </lineage>
</organism>
<evidence type="ECO:0000313" key="12">
    <source>
        <dbReference type="EMBL" id="EDK37285.2"/>
    </source>
</evidence>
<evidence type="ECO:0000259" key="11">
    <source>
        <dbReference type="PROSITE" id="PS51184"/>
    </source>
</evidence>
<dbReference type="GO" id="GO:0000278">
    <property type="term" value="P:mitotic cell cycle"/>
    <property type="evidence" value="ECO:0007669"/>
    <property type="project" value="EnsemblFungi"/>
</dbReference>
<protein>
    <recommendedName>
        <fullName evidence="14">Histone demethylase JHD2</fullName>
    </recommendedName>
</protein>
<evidence type="ECO:0000259" key="9">
    <source>
        <dbReference type="PROSITE" id="PS50016"/>
    </source>
</evidence>
<dbReference type="PROSITE" id="PS51184">
    <property type="entry name" value="JMJC"/>
    <property type="match status" value="1"/>
</dbReference>
<evidence type="ECO:0000256" key="3">
    <source>
        <dbReference type="ARBA" id="ARBA00022771"/>
    </source>
</evidence>
<dbReference type="GeneID" id="5128264"/>
<evidence type="ECO:0000313" key="13">
    <source>
        <dbReference type="Proteomes" id="UP000001997"/>
    </source>
</evidence>
<dbReference type="GO" id="GO:0000183">
    <property type="term" value="P:rDNA heterochromatin formation"/>
    <property type="evidence" value="ECO:0007669"/>
    <property type="project" value="EnsemblFungi"/>
</dbReference>
<evidence type="ECO:0000256" key="5">
    <source>
        <dbReference type="ARBA" id="ARBA00023004"/>
    </source>
</evidence>